<dbReference type="Proteomes" id="UP001234178">
    <property type="component" value="Unassembled WGS sequence"/>
</dbReference>
<organism evidence="1 2">
    <name type="scientific">Daphnia magna</name>
    <dbReference type="NCBI Taxonomy" id="35525"/>
    <lineage>
        <taxon>Eukaryota</taxon>
        <taxon>Metazoa</taxon>
        <taxon>Ecdysozoa</taxon>
        <taxon>Arthropoda</taxon>
        <taxon>Crustacea</taxon>
        <taxon>Branchiopoda</taxon>
        <taxon>Diplostraca</taxon>
        <taxon>Cladocera</taxon>
        <taxon>Anomopoda</taxon>
        <taxon>Daphniidae</taxon>
        <taxon>Daphnia</taxon>
    </lineage>
</organism>
<keyword evidence="2" id="KW-1185">Reference proteome</keyword>
<dbReference type="EMBL" id="JAOYFB010000001">
    <property type="protein sequence ID" value="KAK4003165.1"/>
    <property type="molecule type" value="Genomic_DNA"/>
</dbReference>
<gene>
    <name evidence="1" type="ORF">OUZ56_004947</name>
</gene>
<proteinExistence type="predicted"/>
<name>A0ABQ9YRB5_9CRUS</name>
<evidence type="ECO:0000313" key="1">
    <source>
        <dbReference type="EMBL" id="KAK4003165.1"/>
    </source>
</evidence>
<comment type="caution">
    <text evidence="1">The sequence shown here is derived from an EMBL/GenBank/DDBJ whole genome shotgun (WGS) entry which is preliminary data.</text>
</comment>
<sequence>MSRTTQLKREKRVEAENCFDTNLFTCPGFLVKQPTNCSRLSQKKEEDDHQPYGPPRYCVVWLRWNVNDCPPIIGQNQVGDYPLG</sequence>
<protein>
    <submittedName>
        <fullName evidence="1">Uncharacterized protein</fullName>
    </submittedName>
</protein>
<reference evidence="1 2" key="1">
    <citation type="journal article" date="2023" name="Nucleic Acids Res.">
        <title>The hologenome of Daphnia magna reveals possible DNA methylation and microbiome-mediated evolution of the host genome.</title>
        <authorList>
            <person name="Chaturvedi A."/>
            <person name="Li X."/>
            <person name="Dhandapani V."/>
            <person name="Marshall H."/>
            <person name="Kissane S."/>
            <person name="Cuenca-Cambronero M."/>
            <person name="Asole G."/>
            <person name="Calvet F."/>
            <person name="Ruiz-Romero M."/>
            <person name="Marangio P."/>
            <person name="Guigo R."/>
            <person name="Rago D."/>
            <person name="Mirbahai L."/>
            <person name="Eastwood N."/>
            <person name="Colbourne J.K."/>
            <person name="Zhou J."/>
            <person name="Mallon E."/>
            <person name="Orsini L."/>
        </authorList>
    </citation>
    <scope>NUCLEOTIDE SEQUENCE [LARGE SCALE GENOMIC DNA]</scope>
    <source>
        <strain evidence="1">LRV0_1</strain>
    </source>
</reference>
<accession>A0ABQ9YRB5</accession>
<evidence type="ECO:0000313" key="2">
    <source>
        <dbReference type="Proteomes" id="UP001234178"/>
    </source>
</evidence>